<accession>A0AAV4MLU4</accession>
<keyword evidence="1" id="KW-0472">Membrane</keyword>
<feature type="transmembrane region" description="Helical" evidence="1">
    <location>
        <begin position="33"/>
        <end position="52"/>
    </location>
</feature>
<evidence type="ECO:0000313" key="2">
    <source>
        <dbReference type="EMBL" id="GIX71759.1"/>
    </source>
</evidence>
<organism evidence="2 3">
    <name type="scientific">Caerostris extrusa</name>
    <name type="common">Bark spider</name>
    <name type="synonym">Caerostris bankana</name>
    <dbReference type="NCBI Taxonomy" id="172846"/>
    <lineage>
        <taxon>Eukaryota</taxon>
        <taxon>Metazoa</taxon>
        <taxon>Ecdysozoa</taxon>
        <taxon>Arthropoda</taxon>
        <taxon>Chelicerata</taxon>
        <taxon>Arachnida</taxon>
        <taxon>Araneae</taxon>
        <taxon>Araneomorphae</taxon>
        <taxon>Entelegynae</taxon>
        <taxon>Araneoidea</taxon>
        <taxon>Araneidae</taxon>
        <taxon>Caerostris</taxon>
    </lineage>
</organism>
<reference evidence="2 3" key="1">
    <citation type="submission" date="2021-06" db="EMBL/GenBank/DDBJ databases">
        <title>Caerostris extrusa draft genome.</title>
        <authorList>
            <person name="Kono N."/>
            <person name="Arakawa K."/>
        </authorList>
    </citation>
    <scope>NUCLEOTIDE SEQUENCE [LARGE SCALE GENOMIC DNA]</scope>
</reference>
<keyword evidence="3" id="KW-1185">Reference proteome</keyword>
<comment type="caution">
    <text evidence="2">The sequence shown here is derived from an EMBL/GenBank/DDBJ whole genome shotgun (WGS) entry which is preliminary data.</text>
</comment>
<evidence type="ECO:0000313" key="3">
    <source>
        <dbReference type="Proteomes" id="UP001054945"/>
    </source>
</evidence>
<protein>
    <submittedName>
        <fullName evidence="2">Uncharacterized protein</fullName>
    </submittedName>
</protein>
<sequence>MRDGNNWMVFREIKGSEGLTASFAGSVPPPPDGAAIALFTLFGFWGKALLPIKRDEGMQMMRICRWSCVCGRKCSNVSLGQRATSSRGEGMTLYLRQK</sequence>
<dbReference type="Proteomes" id="UP001054945">
    <property type="component" value="Unassembled WGS sequence"/>
</dbReference>
<gene>
    <name evidence="2" type="ORF">CEXT_725701</name>
</gene>
<keyword evidence="1" id="KW-0812">Transmembrane</keyword>
<dbReference type="EMBL" id="BPLR01019786">
    <property type="protein sequence ID" value="GIX71759.1"/>
    <property type="molecule type" value="Genomic_DNA"/>
</dbReference>
<dbReference type="AlphaFoldDB" id="A0AAV4MLU4"/>
<name>A0AAV4MLU4_CAEEX</name>
<keyword evidence="1" id="KW-1133">Transmembrane helix</keyword>
<proteinExistence type="predicted"/>
<evidence type="ECO:0000256" key="1">
    <source>
        <dbReference type="SAM" id="Phobius"/>
    </source>
</evidence>